<dbReference type="RefSeq" id="WP_165391498.1">
    <property type="nucleotide sequence ID" value="NZ_SHKX01000015.1"/>
</dbReference>
<sequence length="341" mass="35667">MKFIDDASLMARRSSGICLLLAGAALTGCSSMKSTPQPQTPAVEIPAPTAEEISSEPDLEKLARERAAKGETKSKDTEGKATVAGADTSRGPELAAPVDEGQKTLARALQADYDKAIGLMKSGQLDEAFALLDDIQGKAPAFSGPALNQALIRLKQQKPAEALLLLKKATGINEKNPYAWNLTGFTEKQLGHFKSAREAYEKALALSPNYGKAHFNLGVLADLYLLDLPLALQHYEAYQALQSQPDSTVAKWIIDLQKRTGVYKPPAKKVVTEEITEEPSPDAAKPADAAPPPADAAAAGSPATTPETAPAGNAPAAAPVTAPTPVTGSETSAPPVEGTKP</sequence>
<feature type="repeat" description="TPR" evidence="3">
    <location>
        <begin position="177"/>
        <end position="210"/>
    </location>
</feature>
<name>A0A4Q7YHM2_9GAMM</name>
<dbReference type="Pfam" id="PF07719">
    <property type="entry name" value="TPR_2"/>
    <property type="match status" value="1"/>
</dbReference>
<evidence type="ECO:0000313" key="5">
    <source>
        <dbReference type="EMBL" id="RZU37032.1"/>
    </source>
</evidence>
<dbReference type="SUPFAM" id="SSF48452">
    <property type="entry name" value="TPR-like"/>
    <property type="match status" value="1"/>
</dbReference>
<dbReference type="InterPro" id="IPR019734">
    <property type="entry name" value="TPR_rpt"/>
</dbReference>
<protein>
    <submittedName>
        <fullName evidence="5">TPR repeat protein</fullName>
    </submittedName>
</protein>
<dbReference type="Proteomes" id="UP000292423">
    <property type="component" value="Unassembled WGS sequence"/>
</dbReference>
<reference evidence="5 6" key="1">
    <citation type="submission" date="2019-02" db="EMBL/GenBank/DDBJ databases">
        <title>Genomic Encyclopedia of Type Strains, Phase IV (KMG-IV): sequencing the most valuable type-strain genomes for metagenomic binning, comparative biology and taxonomic classification.</title>
        <authorList>
            <person name="Goeker M."/>
        </authorList>
    </citation>
    <scope>NUCLEOTIDE SEQUENCE [LARGE SCALE GENOMIC DNA]</scope>
    <source>
        <strain evidence="5 6">DSM 105135</strain>
    </source>
</reference>
<dbReference type="PANTHER" id="PTHR44943:SF8">
    <property type="entry name" value="TPR REPEAT-CONTAINING PROTEIN MJ0263"/>
    <property type="match status" value="1"/>
</dbReference>
<feature type="compositionally biased region" description="Low complexity" evidence="4">
    <location>
        <begin position="295"/>
        <end position="329"/>
    </location>
</feature>
<dbReference type="SMART" id="SM00028">
    <property type="entry name" value="TPR"/>
    <property type="match status" value="2"/>
</dbReference>
<evidence type="ECO:0000313" key="6">
    <source>
        <dbReference type="Proteomes" id="UP000292423"/>
    </source>
</evidence>
<dbReference type="PROSITE" id="PS50005">
    <property type="entry name" value="TPR"/>
    <property type="match status" value="1"/>
</dbReference>
<keyword evidence="1" id="KW-0677">Repeat</keyword>
<evidence type="ECO:0000256" key="1">
    <source>
        <dbReference type="ARBA" id="ARBA00022737"/>
    </source>
</evidence>
<dbReference type="PANTHER" id="PTHR44943">
    <property type="entry name" value="CELLULOSE SYNTHASE OPERON PROTEIN C"/>
    <property type="match status" value="1"/>
</dbReference>
<feature type="region of interest" description="Disordered" evidence="4">
    <location>
        <begin position="271"/>
        <end position="341"/>
    </location>
</feature>
<dbReference type="InterPro" id="IPR013105">
    <property type="entry name" value="TPR_2"/>
</dbReference>
<feature type="region of interest" description="Disordered" evidence="4">
    <location>
        <begin position="32"/>
        <end position="95"/>
    </location>
</feature>
<accession>A0A4Q7YHM2</accession>
<dbReference type="Gene3D" id="1.25.40.10">
    <property type="entry name" value="Tetratricopeptide repeat domain"/>
    <property type="match status" value="1"/>
</dbReference>
<dbReference type="InterPro" id="IPR011990">
    <property type="entry name" value="TPR-like_helical_dom_sf"/>
</dbReference>
<keyword evidence="2 3" id="KW-0802">TPR repeat</keyword>
<dbReference type="InterPro" id="IPR051685">
    <property type="entry name" value="Ycf3/AcsC/BcsC/TPR_MFPF"/>
</dbReference>
<dbReference type="EMBL" id="SHKX01000015">
    <property type="protein sequence ID" value="RZU37032.1"/>
    <property type="molecule type" value="Genomic_DNA"/>
</dbReference>
<proteinExistence type="predicted"/>
<comment type="caution">
    <text evidence="5">The sequence shown here is derived from an EMBL/GenBank/DDBJ whole genome shotgun (WGS) entry which is preliminary data.</text>
</comment>
<gene>
    <name evidence="5" type="ORF">EV700_2899</name>
</gene>
<dbReference type="AlphaFoldDB" id="A0A4Q7YHM2"/>
<organism evidence="5 6">
    <name type="scientific">Fluviicoccus keumensis</name>
    <dbReference type="NCBI Taxonomy" id="1435465"/>
    <lineage>
        <taxon>Bacteria</taxon>
        <taxon>Pseudomonadati</taxon>
        <taxon>Pseudomonadota</taxon>
        <taxon>Gammaproteobacteria</taxon>
        <taxon>Moraxellales</taxon>
        <taxon>Moraxellaceae</taxon>
        <taxon>Fluviicoccus</taxon>
    </lineage>
</organism>
<feature type="compositionally biased region" description="Basic and acidic residues" evidence="4">
    <location>
        <begin position="58"/>
        <end position="79"/>
    </location>
</feature>
<evidence type="ECO:0000256" key="4">
    <source>
        <dbReference type="SAM" id="MobiDB-lite"/>
    </source>
</evidence>
<evidence type="ECO:0000256" key="2">
    <source>
        <dbReference type="ARBA" id="ARBA00022803"/>
    </source>
</evidence>
<evidence type="ECO:0000256" key="3">
    <source>
        <dbReference type="PROSITE-ProRule" id="PRU00339"/>
    </source>
</evidence>
<keyword evidence="6" id="KW-1185">Reference proteome</keyword>
<dbReference type="PROSITE" id="PS51257">
    <property type="entry name" value="PROKAR_LIPOPROTEIN"/>
    <property type="match status" value="1"/>
</dbReference>